<dbReference type="Gene3D" id="3.40.50.12780">
    <property type="entry name" value="N-terminal domain of ligase-like"/>
    <property type="match status" value="1"/>
</dbReference>
<dbReference type="AlphaFoldDB" id="A0A2V4BF22"/>
<reference evidence="4 5" key="1">
    <citation type="submission" date="2016-07" db="EMBL/GenBank/DDBJ databases">
        <title>Draft genome sequence of Prauserella muralis DSM 45305, isolated from a mould-covered wall in an indoor environment.</title>
        <authorList>
            <person name="Ruckert C."/>
            <person name="Albersmeier A."/>
            <person name="Jiang C.-L."/>
            <person name="Jiang Y."/>
            <person name="Kalinowski J."/>
            <person name="Schneider O."/>
            <person name="Winkler A."/>
            <person name="Zotchev S.B."/>
        </authorList>
    </citation>
    <scope>NUCLEOTIDE SEQUENCE [LARGE SCALE GENOMIC DNA]</scope>
    <source>
        <strain evidence="4 5">DSM 45305</strain>
    </source>
</reference>
<dbReference type="GO" id="GO:0016405">
    <property type="term" value="F:CoA-ligase activity"/>
    <property type="evidence" value="ECO:0007669"/>
    <property type="project" value="TreeGrafter"/>
</dbReference>
<dbReference type="PANTHER" id="PTHR24096">
    <property type="entry name" value="LONG-CHAIN-FATTY-ACID--COA LIGASE"/>
    <property type="match status" value="1"/>
</dbReference>
<evidence type="ECO:0000313" key="5">
    <source>
        <dbReference type="Proteomes" id="UP000249915"/>
    </source>
</evidence>
<proteinExistence type="inferred from homology"/>
<name>A0A2V4BF22_9PSEU</name>
<sequence length="423" mass="44403">MNLLSLLAGLTKRDPHATIAIDADPGHPVHVSRSELWRRTLQLRADLATAGVGRGDAVAVWLPNWSEVLDWHIATASLGAHTVGLGLDADTDEVARVVRAARPRVVALAHGAGERDLTATLREALARAEVIAPPAVAVVAGPHGTPPLDPALHDVGGGAWLPSASTAGMPMPVTSGDEPAVAFGPRLAAHRESAVVRHALAVARAIGIRDDDAVLCVHPLTGAFGCALALAALAGGATCVLEPVTDAGLLLADMERFDVTQLAVTDEVALRLAGAWQRRPRELRSWRWLGVAEAVGSVQESATWAEKEFGVVSTGLYGSPELFGLTALWPPGSPAPHRWWPGGHPVSPELEVRVADPLTGRPVPAEEQGELQFRGYAVADAHLGDDPAERPLTEDGWFRTGERGSLVGDGGFRYLGAIPVSSL</sequence>
<comment type="caution">
    <text evidence="4">The sequence shown here is derived from an EMBL/GenBank/DDBJ whole genome shotgun (WGS) entry which is preliminary data.</text>
</comment>
<dbReference type="Proteomes" id="UP000249915">
    <property type="component" value="Unassembled WGS sequence"/>
</dbReference>
<evidence type="ECO:0000313" key="4">
    <source>
        <dbReference type="EMBL" id="PXY28199.1"/>
    </source>
</evidence>
<dbReference type="RefSeq" id="WP_112282206.1">
    <property type="nucleotide sequence ID" value="NZ_MASW01000002.1"/>
</dbReference>
<protein>
    <recommendedName>
        <fullName evidence="3">AMP-dependent synthetase/ligase domain-containing protein</fullName>
    </recommendedName>
</protein>
<feature type="domain" description="AMP-dependent synthetase/ligase" evidence="3">
    <location>
        <begin position="194"/>
        <end position="379"/>
    </location>
</feature>
<dbReference type="SUPFAM" id="SSF56801">
    <property type="entry name" value="Acetyl-CoA synthetase-like"/>
    <property type="match status" value="1"/>
</dbReference>
<keyword evidence="5" id="KW-1185">Reference proteome</keyword>
<dbReference type="InterPro" id="IPR000873">
    <property type="entry name" value="AMP-dep_synth/lig_dom"/>
</dbReference>
<evidence type="ECO:0000256" key="2">
    <source>
        <dbReference type="ARBA" id="ARBA00022598"/>
    </source>
</evidence>
<keyword evidence="2" id="KW-0436">Ligase</keyword>
<gene>
    <name evidence="4" type="ORF">BAY60_17890</name>
</gene>
<evidence type="ECO:0000256" key="1">
    <source>
        <dbReference type="ARBA" id="ARBA00006432"/>
    </source>
</evidence>
<dbReference type="Pfam" id="PF00501">
    <property type="entry name" value="AMP-binding"/>
    <property type="match status" value="2"/>
</dbReference>
<dbReference type="PANTHER" id="PTHR24096:SF149">
    <property type="entry name" value="AMP-BINDING DOMAIN-CONTAINING PROTEIN-RELATED"/>
    <property type="match status" value="1"/>
</dbReference>
<evidence type="ECO:0000259" key="3">
    <source>
        <dbReference type="Pfam" id="PF00501"/>
    </source>
</evidence>
<comment type="similarity">
    <text evidence="1">Belongs to the ATP-dependent AMP-binding enzyme family.</text>
</comment>
<feature type="domain" description="AMP-dependent synthetase/ligase" evidence="3">
    <location>
        <begin position="13"/>
        <end position="127"/>
    </location>
</feature>
<dbReference type="EMBL" id="MASW01000002">
    <property type="protein sequence ID" value="PXY28199.1"/>
    <property type="molecule type" value="Genomic_DNA"/>
</dbReference>
<dbReference type="OrthoDB" id="8185589at2"/>
<dbReference type="InterPro" id="IPR042099">
    <property type="entry name" value="ANL_N_sf"/>
</dbReference>
<organism evidence="4 5">
    <name type="scientific">Prauserella muralis</name>
    <dbReference type="NCBI Taxonomy" id="588067"/>
    <lineage>
        <taxon>Bacteria</taxon>
        <taxon>Bacillati</taxon>
        <taxon>Actinomycetota</taxon>
        <taxon>Actinomycetes</taxon>
        <taxon>Pseudonocardiales</taxon>
        <taxon>Pseudonocardiaceae</taxon>
        <taxon>Prauserella</taxon>
    </lineage>
</organism>
<accession>A0A2V4BF22</accession>